<protein>
    <submittedName>
        <fullName evidence="2">Uncharacterized protein</fullName>
    </submittedName>
</protein>
<comment type="caution">
    <text evidence="2">The sequence shown here is derived from an EMBL/GenBank/DDBJ whole genome shotgun (WGS) entry which is preliminary data.</text>
</comment>
<dbReference type="AlphaFoldDB" id="A0A437LQ43"/>
<organism evidence="2 3">
    <name type="scientific">Inhella crocodyli</name>
    <dbReference type="NCBI Taxonomy" id="2499851"/>
    <lineage>
        <taxon>Bacteria</taxon>
        <taxon>Pseudomonadati</taxon>
        <taxon>Pseudomonadota</taxon>
        <taxon>Betaproteobacteria</taxon>
        <taxon>Burkholderiales</taxon>
        <taxon>Sphaerotilaceae</taxon>
        <taxon>Inhella</taxon>
    </lineage>
</organism>
<name>A0A437LQ43_9BURK</name>
<dbReference type="EMBL" id="SACM01000001">
    <property type="protein sequence ID" value="RVT87547.1"/>
    <property type="molecule type" value="Genomic_DNA"/>
</dbReference>
<feature type="chain" id="PRO_5019416645" evidence="1">
    <location>
        <begin position="19"/>
        <end position="128"/>
    </location>
</feature>
<evidence type="ECO:0000313" key="2">
    <source>
        <dbReference type="EMBL" id="RVT87547.1"/>
    </source>
</evidence>
<evidence type="ECO:0000313" key="3">
    <source>
        <dbReference type="Proteomes" id="UP000288587"/>
    </source>
</evidence>
<gene>
    <name evidence="2" type="ORF">EOD73_00520</name>
</gene>
<feature type="signal peptide" evidence="1">
    <location>
        <begin position="1"/>
        <end position="18"/>
    </location>
</feature>
<sequence length="128" mass="13913">MKAWIPLALLGLASVAGAKPLVIADNAWRSSALNEIAPFLRYCIPKADIPTLPRLPVAPGAMNDLDVNVVLQEPATLGKGHWYRIGWRAKDGTVYIVAARSPDGQRTVFGPVNGDWTCLPAELRKELK</sequence>
<dbReference type="RefSeq" id="WP_127679822.1">
    <property type="nucleotide sequence ID" value="NZ_SACM01000001.1"/>
</dbReference>
<accession>A0A437LQ43</accession>
<dbReference type="Proteomes" id="UP000288587">
    <property type="component" value="Unassembled WGS sequence"/>
</dbReference>
<reference evidence="2 3" key="1">
    <citation type="submission" date="2019-01" db="EMBL/GenBank/DDBJ databases">
        <authorList>
            <person name="Chen W.-M."/>
        </authorList>
    </citation>
    <scope>NUCLEOTIDE SEQUENCE [LARGE SCALE GENOMIC DNA]</scope>
    <source>
        <strain evidence="2 3">CCP-18</strain>
    </source>
</reference>
<keyword evidence="3" id="KW-1185">Reference proteome</keyword>
<keyword evidence="1" id="KW-0732">Signal</keyword>
<evidence type="ECO:0000256" key="1">
    <source>
        <dbReference type="SAM" id="SignalP"/>
    </source>
</evidence>
<proteinExistence type="predicted"/>